<dbReference type="InterPro" id="IPR029016">
    <property type="entry name" value="GAF-like_dom_sf"/>
</dbReference>
<gene>
    <name evidence="6" type="ORF">Psuf_070930</name>
</gene>
<dbReference type="SMART" id="SM00346">
    <property type="entry name" value="HTH_ICLR"/>
    <property type="match status" value="1"/>
</dbReference>
<dbReference type="InterPro" id="IPR014757">
    <property type="entry name" value="Tscrpt_reg_IclR_C"/>
</dbReference>
<protein>
    <submittedName>
        <fullName evidence="6">IclR family transcriptional regulator</fullName>
    </submittedName>
</protein>
<dbReference type="KEGG" id="psuu:Psuf_070930"/>
<reference evidence="6 7" key="1">
    <citation type="submission" date="2020-03" db="EMBL/GenBank/DDBJ databases">
        <title>Whole genome shotgun sequence of Phytohabitans suffuscus NBRC 105367.</title>
        <authorList>
            <person name="Komaki H."/>
            <person name="Tamura T."/>
        </authorList>
    </citation>
    <scope>NUCLEOTIDE SEQUENCE [LARGE SCALE GENOMIC DNA]</scope>
    <source>
        <strain evidence="6 7">NBRC 105367</strain>
    </source>
</reference>
<keyword evidence="1" id="KW-0805">Transcription regulation</keyword>
<dbReference type="RefSeq" id="WP_173161792.1">
    <property type="nucleotide sequence ID" value="NZ_AP022871.1"/>
</dbReference>
<dbReference type="SUPFAM" id="SSF55781">
    <property type="entry name" value="GAF domain-like"/>
    <property type="match status" value="1"/>
</dbReference>
<dbReference type="InterPro" id="IPR050707">
    <property type="entry name" value="HTH_MetabolicPath_Reg"/>
</dbReference>
<organism evidence="6 7">
    <name type="scientific">Phytohabitans suffuscus</name>
    <dbReference type="NCBI Taxonomy" id="624315"/>
    <lineage>
        <taxon>Bacteria</taxon>
        <taxon>Bacillati</taxon>
        <taxon>Actinomycetota</taxon>
        <taxon>Actinomycetes</taxon>
        <taxon>Micromonosporales</taxon>
        <taxon>Micromonosporaceae</taxon>
    </lineage>
</organism>
<dbReference type="InterPro" id="IPR036388">
    <property type="entry name" value="WH-like_DNA-bd_sf"/>
</dbReference>
<evidence type="ECO:0000256" key="3">
    <source>
        <dbReference type="ARBA" id="ARBA00023163"/>
    </source>
</evidence>
<dbReference type="PANTHER" id="PTHR30136">
    <property type="entry name" value="HELIX-TURN-HELIX TRANSCRIPTIONAL REGULATOR, ICLR FAMILY"/>
    <property type="match status" value="1"/>
</dbReference>
<evidence type="ECO:0000256" key="2">
    <source>
        <dbReference type="ARBA" id="ARBA00023125"/>
    </source>
</evidence>
<dbReference type="CDD" id="cd00090">
    <property type="entry name" value="HTH_ARSR"/>
    <property type="match status" value="1"/>
</dbReference>
<dbReference type="PROSITE" id="PS51077">
    <property type="entry name" value="HTH_ICLR"/>
    <property type="match status" value="1"/>
</dbReference>
<reference evidence="6 7" key="2">
    <citation type="submission" date="2020-03" db="EMBL/GenBank/DDBJ databases">
        <authorList>
            <person name="Ichikawa N."/>
            <person name="Kimura A."/>
            <person name="Kitahashi Y."/>
            <person name="Uohara A."/>
        </authorList>
    </citation>
    <scope>NUCLEOTIDE SEQUENCE [LARGE SCALE GENOMIC DNA]</scope>
    <source>
        <strain evidence="6 7">NBRC 105367</strain>
    </source>
</reference>
<feature type="domain" description="HTH iclR-type" evidence="4">
    <location>
        <begin position="15"/>
        <end position="76"/>
    </location>
</feature>
<dbReference type="Gene3D" id="3.30.450.40">
    <property type="match status" value="1"/>
</dbReference>
<dbReference type="Proteomes" id="UP000503011">
    <property type="component" value="Chromosome"/>
</dbReference>
<evidence type="ECO:0000313" key="7">
    <source>
        <dbReference type="Proteomes" id="UP000503011"/>
    </source>
</evidence>
<dbReference type="InterPro" id="IPR005471">
    <property type="entry name" value="Tscrpt_reg_IclR_N"/>
</dbReference>
<dbReference type="Gene3D" id="1.10.10.10">
    <property type="entry name" value="Winged helix-like DNA-binding domain superfamily/Winged helix DNA-binding domain"/>
    <property type="match status" value="1"/>
</dbReference>
<dbReference type="Pfam" id="PF01614">
    <property type="entry name" value="IclR_C"/>
    <property type="match status" value="1"/>
</dbReference>
<name>A0A6F8YUF5_9ACTN</name>
<dbReference type="SUPFAM" id="SSF46785">
    <property type="entry name" value="Winged helix' DNA-binding domain"/>
    <property type="match status" value="1"/>
</dbReference>
<dbReference type="InterPro" id="IPR036390">
    <property type="entry name" value="WH_DNA-bd_sf"/>
</dbReference>
<dbReference type="Pfam" id="PF09339">
    <property type="entry name" value="HTH_IclR"/>
    <property type="match status" value="1"/>
</dbReference>
<evidence type="ECO:0000259" key="4">
    <source>
        <dbReference type="PROSITE" id="PS51077"/>
    </source>
</evidence>
<dbReference type="PROSITE" id="PS51078">
    <property type="entry name" value="ICLR_ED"/>
    <property type="match status" value="1"/>
</dbReference>
<evidence type="ECO:0000259" key="5">
    <source>
        <dbReference type="PROSITE" id="PS51078"/>
    </source>
</evidence>
<evidence type="ECO:0000256" key="1">
    <source>
        <dbReference type="ARBA" id="ARBA00023015"/>
    </source>
</evidence>
<accession>A0A6F8YUF5</accession>
<dbReference type="GO" id="GO:0003700">
    <property type="term" value="F:DNA-binding transcription factor activity"/>
    <property type="evidence" value="ECO:0007669"/>
    <property type="project" value="TreeGrafter"/>
</dbReference>
<dbReference type="PANTHER" id="PTHR30136:SF24">
    <property type="entry name" value="HTH-TYPE TRANSCRIPTIONAL REPRESSOR ALLR"/>
    <property type="match status" value="1"/>
</dbReference>
<dbReference type="AlphaFoldDB" id="A0A6F8YUF5"/>
<keyword evidence="7" id="KW-1185">Reference proteome</keyword>
<feature type="domain" description="IclR-ED" evidence="5">
    <location>
        <begin position="77"/>
        <end position="270"/>
    </location>
</feature>
<dbReference type="EMBL" id="AP022871">
    <property type="protein sequence ID" value="BCB89780.1"/>
    <property type="molecule type" value="Genomic_DNA"/>
</dbReference>
<dbReference type="GO" id="GO:0045892">
    <property type="term" value="P:negative regulation of DNA-templated transcription"/>
    <property type="evidence" value="ECO:0007669"/>
    <property type="project" value="TreeGrafter"/>
</dbReference>
<dbReference type="InterPro" id="IPR011991">
    <property type="entry name" value="ArsR-like_HTH"/>
</dbReference>
<sequence>MEEPTVDADGSDARLVGTDRVLAVLAELAHHPGGIGLEEIARAMGSPKPTIHRALAALRRAGFAARDGYGRYILGDEFLRLAFLHHEARPEHVRVLPILEALCARYGETVHYATLDGRSVVYRSKVDPPAGTLRLTSVVGGRNPAHCTAVGKVLLAAALPSEQAVRDWAGDRPLETPTGRSLGTVEALHRELVRVRERGYALDDQENEPGVNCVAVLAYLTSPTAPSGAVSVSGLTYRTPPEKLVDDLPAIRAIVAGKPAASPPDPGILR</sequence>
<proteinExistence type="predicted"/>
<keyword evidence="2" id="KW-0238">DNA-binding</keyword>
<keyword evidence="3" id="KW-0804">Transcription</keyword>
<dbReference type="GO" id="GO:0003677">
    <property type="term" value="F:DNA binding"/>
    <property type="evidence" value="ECO:0007669"/>
    <property type="project" value="UniProtKB-KW"/>
</dbReference>
<evidence type="ECO:0000313" key="6">
    <source>
        <dbReference type="EMBL" id="BCB89780.1"/>
    </source>
</evidence>